<dbReference type="Pfam" id="PF20737">
    <property type="entry name" value="Glyco_hydro127C"/>
    <property type="match status" value="1"/>
</dbReference>
<evidence type="ECO:0000313" key="3">
    <source>
        <dbReference type="Proteomes" id="UP000698800"/>
    </source>
</evidence>
<dbReference type="InterPro" id="IPR049049">
    <property type="entry name" value="Beta-AFase-like_GH127_C"/>
</dbReference>
<dbReference type="AlphaFoldDB" id="A0A9P8HTJ5"/>
<dbReference type="GO" id="GO:0003677">
    <property type="term" value="F:DNA binding"/>
    <property type="evidence" value="ECO:0007669"/>
    <property type="project" value="InterPro"/>
</dbReference>
<gene>
    <name evidence="2" type="ORF">FGG08_007611</name>
</gene>
<sequence>MLTVAGESQAVTPGEFATVQRTWQPGEAIHLSLPMDVRYVESHPHLHENAGRVAVLRGPIVYCAEGVDYQDVDLNDVYLPASPEYLTVSKQGGLPGMVILHGEGCVAPLADSWQGKLYRKRDESRKRLKSRINRIIGQAQGISRMVDEDRYCVDILTQIAAVRSALDTLGVELLTEHIESCVVGHGTESEHSCAKPMSQDELMAEIRTTLGRFLK</sequence>
<comment type="caution">
    <text evidence="2">The sequence shown here is derived from an EMBL/GenBank/DDBJ whole genome shotgun (WGS) entry which is preliminary data.</text>
</comment>
<dbReference type="EMBL" id="JAGHQL010000391">
    <property type="protein sequence ID" value="KAH0533652.1"/>
    <property type="molecule type" value="Genomic_DNA"/>
</dbReference>
<accession>A0A9P8HTJ5</accession>
<feature type="domain" description="Non-reducing end beta-L-arabinofuranosidase-like GH127 C-terminal" evidence="1">
    <location>
        <begin position="37"/>
        <end position="82"/>
    </location>
</feature>
<organism evidence="2 3">
    <name type="scientific">Glutinoglossum americanum</name>
    <dbReference type="NCBI Taxonomy" id="1670608"/>
    <lineage>
        <taxon>Eukaryota</taxon>
        <taxon>Fungi</taxon>
        <taxon>Dikarya</taxon>
        <taxon>Ascomycota</taxon>
        <taxon>Pezizomycotina</taxon>
        <taxon>Geoglossomycetes</taxon>
        <taxon>Geoglossales</taxon>
        <taxon>Geoglossaceae</taxon>
        <taxon>Glutinoglossum</taxon>
    </lineage>
</organism>
<dbReference type="OrthoDB" id="654211at2759"/>
<dbReference type="Pfam" id="PF02583">
    <property type="entry name" value="Trns_repr_metal"/>
    <property type="match status" value="1"/>
</dbReference>
<evidence type="ECO:0000313" key="2">
    <source>
        <dbReference type="EMBL" id="KAH0533652.1"/>
    </source>
</evidence>
<dbReference type="InterPro" id="IPR003735">
    <property type="entry name" value="Metal_Tscrpt_repr"/>
</dbReference>
<proteinExistence type="predicted"/>
<name>A0A9P8HTJ5_9PEZI</name>
<evidence type="ECO:0000259" key="1">
    <source>
        <dbReference type="Pfam" id="PF20737"/>
    </source>
</evidence>
<dbReference type="GO" id="GO:0046872">
    <property type="term" value="F:metal ion binding"/>
    <property type="evidence" value="ECO:0007669"/>
    <property type="project" value="InterPro"/>
</dbReference>
<protein>
    <recommendedName>
        <fullName evidence="1">Non-reducing end beta-L-arabinofuranosidase-like GH127 C-terminal domain-containing protein</fullName>
    </recommendedName>
</protein>
<reference evidence="2" key="1">
    <citation type="submission" date="2021-03" db="EMBL/GenBank/DDBJ databases">
        <title>Comparative genomics and phylogenomic investigation of the class Geoglossomycetes provide insights into ecological specialization and systematics.</title>
        <authorList>
            <person name="Melie T."/>
            <person name="Pirro S."/>
            <person name="Miller A.N."/>
            <person name="Quandt A."/>
        </authorList>
    </citation>
    <scope>NUCLEOTIDE SEQUENCE</scope>
    <source>
        <strain evidence="2">GBOQ0MN5Z8</strain>
    </source>
</reference>
<dbReference type="InterPro" id="IPR038390">
    <property type="entry name" value="Metal_Tscrpt_repr_sf"/>
</dbReference>
<dbReference type="Gene3D" id="1.20.58.1000">
    <property type="entry name" value="Metal-sensitive repressor, helix protomer"/>
    <property type="match status" value="1"/>
</dbReference>
<dbReference type="Proteomes" id="UP000698800">
    <property type="component" value="Unassembled WGS sequence"/>
</dbReference>
<dbReference type="GO" id="GO:0006355">
    <property type="term" value="P:regulation of DNA-templated transcription"/>
    <property type="evidence" value="ECO:0007669"/>
    <property type="project" value="InterPro"/>
</dbReference>
<dbReference type="PANTHER" id="PTHR33677">
    <property type="entry name" value="TRANSCRIPTIONAL REPRESSOR FRMR-RELATED"/>
    <property type="match status" value="1"/>
</dbReference>
<keyword evidence="3" id="KW-1185">Reference proteome</keyword>